<dbReference type="PANTHER" id="PTHR36436:SF6">
    <property type="entry name" value="SLL5081 PROTEIN"/>
    <property type="match status" value="1"/>
</dbReference>
<dbReference type="RefSeq" id="WP_371843946.1">
    <property type="nucleotide sequence ID" value="NZ_JBGMEL010000012.1"/>
</dbReference>
<evidence type="ECO:0000313" key="1">
    <source>
        <dbReference type="EMBL" id="MFA0791487.1"/>
    </source>
</evidence>
<protein>
    <submittedName>
        <fullName evidence="1">DUF1963 domain-containing protein</fullName>
    </submittedName>
</protein>
<keyword evidence="2" id="KW-1185">Reference proteome</keyword>
<evidence type="ECO:0000313" key="2">
    <source>
        <dbReference type="Proteomes" id="UP001569414"/>
    </source>
</evidence>
<comment type="caution">
    <text evidence="1">The sequence shown here is derived from an EMBL/GenBank/DDBJ whole genome shotgun (WGS) entry which is preliminary data.</text>
</comment>
<dbReference type="InterPro" id="IPR035948">
    <property type="entry name" value="YwqG-like_sf"/>
</dbReference>
<name>A0ABV4NPN0_9GAMM</name>
<dbReference type="SUPFAM" id="SSF103032">
    <property type="entry name" value="Hypothetical protein YwqG"/>
    <property type="match status" value="1"/>
</dbReference>
<sequence length="228" mass="25307">MITRNTIKFKVTELPISDVVTKFGGQPNWLEEAQWPISSEMDSPMRFICQIKLTNDLFPGCEGKMAYIFMTDDDEYVDGTWEPDGGENAVIIQPGGKPQIKVRNITTGPTLQNYVEVKGKTGLYPIDIELAVDLSASKDPEFIPEAERLALADEDYEKYCNKLGGNKISGTPSFLQGDEFPGNADDWSLLMQLDSCAVPFSINFGDSGVSYAFINKEGTIGKFLWQCC</sequence>
<dbReference type="Pfam" id="PF09234">
    <property type="entry name" value="DUF1963"/>
    <property type="match status" value="1"/>
</dbReference>
<dbReference type="InterPro" id="IPR015315">
    <property type="entry name" value="DUF1963"/>
</dbReference>
<gene>
    <name evidence="1" type="ORF">ACCI51_13095</name>
</gene>
<reference evidence="1 2" key="1">
    <citation type="submission" date="2024-08" db="EMBL/GenBank/DDBJ databases">
        <authorList>
            <person name="Ishaq N."/>
        </authorList>
    </citation>
    <scope>NUCLEOTIDE SEQUENCE [LARGE SCALE GENOMIC DNA]</scope>
    <source>
        <strain evidence="1 2">JCM 30400</strain>
    </source>
</reference>
<dbReference type="EMBL" id="JBGMEL010000012">
    <property type="protein sequence ID" value="MFA0791487.1"/>
    <property type="molecule type" value="Genomic_DNA"/>
</dbReference>
<accession>A0ABV4NPN0</accession>
<proteinExistence type="predicted"/>
<dbReference type="Proteomes" id="UP001569414">
    <property type="component" value="Unassembled WGS sequence"/>
</dbReference>
<dbReference type="PANTHER" id="PTHR36436">
    <property type="entry name" value="SLL5081 PROTEIN"/>
    <property type="match status" value="1"/>
</dbReference>
<organism evidence="1 2">
    <name type="scientific">Microbulbifer echini</name>
    <dbReference type="NCBI Taxonomy" id="1529067"/>
    <lineage>
        <taxon>Bacteria</taxon>
        <taxon>Pseudomonadati</taxon>
        <taxon>Pseudomonadota</taxon>
        <taxon>Gammaproteobacteria</taxon>
        <taxon>Cellvibrionales</taxon>
        <taxon>Microbulbiferaceae</taxon>
        <taxon>Microbulbifer</taxon>
    </lineage>
</organism>
<dbReference type="Gene3D" id="2.30.320.10">
    <property type="entry name" value="YwqG-like"/>
    <property type="match status" value="1"/>
</dbReference>